<dbReference type="OrthoDB" id="119951at2"/>
<dbReference type="RefSeq" id="WP_135244636.1">
    <property type="nucleotide sequence ID" value="NZ_SIHO01000001.1"/>
</dbReference>
<sequence length="169" mass="18384">MIKALFLVALLAAPVFAGPREGPATDAATVKALEARDAELFDIIFNSCDTAKLPGLIADDFEFYHDKDGLSSTSGAQFIAGITATCARQRTGEDYRARREIVPGSVQVYMLNNYGAIQTGQHRFYGVGGKLDGKLIETATFFDVWKNEAGRWKLARVFSYGHALDAGVK</sequence>
<dbReference type="AlphaFoldDB" id="A0A4Y9ER39"/>
<feature type="domain" description="DUF4440" evidence="2">
    <location>
        <begin position="45"/>
        <end position="154"/>
    </location>
</feature>
<organism evidence="3 4">
    <name type="scientific">Glacieibacterium arshaanense</name>
    <dbReference type="NCBI Taxonomy" id="2511025"/>
    <lineage>
        <taxon>Bacteria</taxon>
        <taxon>Pseudomonadati</taxon>
        <taxon>Pseudomonadota</taxon>
        <taxon>Alphaproteobacteria</taxon>
        <taxon>Sphingomonadales</taxon>
        <taxon>Sphingosinicellaceae</taxon>
        <taxon>Glacieibacterium</taxon>
    </lineage>
</organism>
<reference evidence="3 4" key="1">
    <citation type="submission" date="2019-02" db="EMBL/GenBank/DDBJ databases">
        <title>Polymorphobacter sp. isolated from the lake at the Tibet of China.</title>
        <authorList>
            <person name="Li A."/>
        </authorList>
    </citation>
    <scope>NUCLEOTIDE SEQUENCE [LARGE SCALE GENOMIC DNA]</scope>
    <source>
        <strain evidence="3 4">DJ1R-1</strain>
    </source>
</reference>
<evidence type="ECO:0000313" key="3">
    <source>
        <dbReference type="EMBL" id="TFU05912.1"/>
    </source>
</evidence>
<evidence type="ECO:0000259" key="2">
    <source>
        <dbReference type="Pfam" id="PF14534"/>
    </source>
</evidence>
<feature type="signal peptide" evidence="1">
    <location>
        <begin position="1"/>
        <end position="17"/>
    </location>
</feature>
<dbReference type="SUPFAM" id="SSF54427">
    <property type="entry name" value="NTF2-like"/>
    <property type="match status" value="1"/>
</dbReference>
<dbReference type="InterPro" id="IPR027843">
    <property type="entry name" value="DUF4440"/>
</dbReference>
<comment type="caution">
    <text evidence="3">The sequence shown here is derived from an EMBL/GenBank/DDBJ whole genome shotgun (WGS) entry which is preliminary data.</text>
</comment>
<dbReference type="Pfam" id="PF14534">
    <property type="entry name" value="DUF4440"/>
    <property type="match status" value="1"/>
</dbReference>
<gene>
    <name evidence="3" type="ORF">EUV02_02495</name>
</gene>
<dbReference type="EMBL" id="SIHO01000001">
    <property type="protein sequence ID" value="TFU05912.1"/>
    <property type="molecule type" value="Genomic_DNA"/>
</dbReference>
<dbReference type="InterPro" id="IPR032710">
    <property type="entry name" value="NTF2-like_dom_sf"/>
</dbReference>
<dbReference type="Gene3D" id="3.10.450.50">
    <property type="match status" value="1"/>
</dbReference>
<dbReference type="Proteomes" id="UP000297737">
    <property type="component" value="Unassembled WGS sequence"/>
</dbReference>
<protein>
    <submittedName>
        <fullName evidence="3">Nuclear transport factor 2 family protein</fullName>
    </submittedName>
</protein>
<proteinExistence type="predicted"/>
<name>A0A4Y9ER39_9SPHN</name>
<keyword evidence="4" id="KW-1185">Reference proteome</keyword>
<keyword evidence="1" id="KW-0732">Signal</keyword>
<accession>A0A4Y9ER39</accession>
<evidence type="ECO:0000313" key="4">
    <source>
        <dbReference type="Proteomes" id="UP000297737"/>
    </source>
</evidence>
<feature type="chain" id="PRO_5021275223" evidence="1">
    <location>
        <begin position="18"/>
        <end position="169"/>
    </location>
</feature>
<evidence type="ECO:0000256" key="1">
    <source>
        <dbReference type="SAM" id="SignalP"/>
    </source>
</evidence>